<protein>
    <recommendedName>
        <fullName evidence="3">Sucrase ferredoxin</fullName>
    </recommendedName>
</protein>
<dbReference type="CDD" id="cd03062">
    <property type="entry name" value="TRX_Fd_Sucrase"/>
    <property type="match status" value="1"/>
</dbReference>
<evidence type="ECO:0008006" key="3">
    <source>
        <dbReference type="Google" id="ProtNLM"/>
    </source>
</evidence>
<gene>
    <name evidence="1" type="ORF">SaccyDRAFT_0025</name>
</gene>
<dbReference type="Proteomes" id="UP000002791">
    <property type="component" value="Chromosome"/>
</dbReference>
<dbReference type="EMBL" id="CM001440">
    <property type="protein sequence ID" value="EHR58967.1"/>
    <property type="molecule type" value="Genomic_DNA"/>
</dbReference>
<dbReference type="SUPFAM" id="SSF52833">
    <property type="entry name" value="Thioredoxin-like"/>
    <property type="match status" value="1"/>
</dbReference>
<dbReference type="STRING" id="882082.SaccyDRAFT_0025"/>
<dbReference type="HOGENOM" id="CLU_050357_1_0_11"/>
<evidence type="ECO:0000313" key="2">
    <source>
        <dbReference type="Proteomes" id="UP000002791"/>
    </source>
</evidence>
<name>H5XPD3_9PSEU</name>
<accession>H5XPD3</accession>
<evidence type="ECO:0000313" key="1">
    <source>
        <dbReference type="EMBL" id="EHR58967.1"/>
    </source>
</evidence>
<dbReference type="Gene3D" id="3.40.30.10">
    <property type="entry name" value="Glutaredoxin"/>
    <property type="match status" value="1"/>
</dbReference>
<dbReference type="InterPro" id="IPR009737">
    <property type="entry name" value="Aim32/Apd1-like"/>
</dbReference>
<reference evidence="1 2" key="1">
    <citation type="submission" date="2011-11" db="EMBL/GenBank/DDBJ databases">
        <title>The Noncontiguous Finished sequence of Saccharomonospora cyanea NA-134.</title>
        <authorList>
            <consortium name="US DOE Joint Genome Institute"/>
            <person name="Lucas S."/>
            <person name="Han J."/>
            <person name="Lapidus A."/>
            <person name="Cheng J.-F."/>
            <person name="Goodwin L."/>
            <person name="Pitluck S."/>
            <person name="Peters L."/>
            <person name="Ovchinnikova G."/>
            <person name="Lu M."/>
            <person name="Detter J.C."/>
            <person name="Han C."/>
            <person name="Tapia R."/>
            <person name="Land M."/>
            <person name="Hauser L."/>
            <person name="Kyrpides N."/>
            <person name="Ivanova N."/>
            <person name="Pagani I."/>
            <person name="Brambilla E.-M."/>
            <person name="Klenk H.-P."/>
            <person name="Woyke T."/>
        </authorList>
    </citation>
    <scope>NUCLEOTIDE SEQUENCE [LARGE SCALE GENOMIC DNA]</scope>
    <source>
        <strain evidence="1 2">NA-134</strain>
    </source>
</reference>
<dbReference type="PANTHER" id="PTHR31902">
    <property type="entry name" value="ACTIN PATCHES DISTAL PROTEIN 1"/>
    <property type="match status" value="1"/>
</dbReference>
<proteinExistence type="predicted"/>
<sequence>MPRPLSRCRALSVDLHESLHGTASTVRRWVLIEEPGPWGPDALRDNRLDPELMSRIREMVRPLRLRVVLIRRVHRRRGASPERRRCLLAWTGSKGGWVEEAVLDAPEQVLELDLEALSHGRSPGLRKVAHPLYLVCTHGSHDPCCAEQGRPVARALADGLPQQTWEVSHIGGDRFAANILVLPQGLYYGRVPPEAAVSLARTHERGEVEVRYLRGRTAYDFGVQAAECLLRRRTGIRGIDDLPLRSARREGDETEAVFTAPQGGRYRVRVRTTADSIDRALTCHARRPSAPPEHELVEWHLETA</sequence>
<dbReference type="PANTHER" id="PTHR31902:SF22">
    <property type="entry name" value="SLL1203 PROTEIN"/>
    <property type="match status" value="1"/>
</dbReference>
<dbReference type="InterPro" id="IPR036249">
    <property type="entry name" value="Thioredoxin-like_sf"/>
</dbReference>
<organism evidence="1 2">
    <name type="scientific">Saccharomonospora cyanea NA-134</name>
    <dbReference type="NCBI Taxonomy" id="882082"/>
    <lineage>
        <taxon>Bacteria</taxon>
        <taxon>Bacillati</taxon>
        <taxon>Actinomycetota</taxon>
        <taxon>Actinomycetes</taxon>
        <taxon>Pseudonocardiales</taxon>
        <taxon>Pseudonocardiaceae</taxon>
        <taxon>Saccharomonospora</taxon>
    </lineage>
</organism>
<keyword evidence="2" id="KW-1185">Reference proteome</keyword>
<dbReference type="eggNOG" id="COG4759">
    <property type="taxonomic scope" value="Bacteria"/>
</dbReference>
<dbReference type="AlphaFoldDB" id="H5XPD3"/>
<dbReference type="Pfam" id="PF06999">
    <property type="entry name" value="Suc_Fer-like"/>
    <property type="match status" value="1"/>
</dbReference>